<keyword evidence="5" id="KW-0131">Cell cycle</keyword>
<gene>
    <name evidence="7" type="ORF">HD556DRAFT_1223560</name>
</gene>
<keyword evidence="8" id="KW-1185">Reference proteome</keyword>
<dbReference type="GeneID" id="64590656"/>
<dbReference type="PANTHER" id="PTHR11210">
    <property type="entry name" value="RING BOX"/>
    <property type="match status" value="1"/>
</dbReference>
<evidence type="ECO:0000313" key="7">
    <source>
        <dbReference type="EMBL" id="KAG1809807.1"/>
    </source>
</evidence>
<evidence type="ECO:0000259" key="6">
    <source>
        <dbReference type="Pfam" id="PF12861"/>
    </source>
</evidence>
<dbReference type="Pfam" id="PF12861">
    <property type="entry name" value="zf-ANAPC11"/>
    <property type="match status" value="1"/>
</dbReference>
<dbReference type="SUPFAM" id="SSF57850">
    <property type="entry name" value="RING/U-box"/>
    <property type="match status" value="1"/>
</dbReference>
<keyword evidence="2" id="KW-0863">Zinc-finger</keyword>
<dbReference type="GO" id="GO:0097602">
    <property type="term" value="F:cullin family protein binding"/>
    <property type="evidence" value="ECO:0007669"/>
    <property type="project" value="InterPro"/>
</dbReference>
<dbReference type="Proteomes" id="UP000719766">
    <property type="component" value="Unassembled WGS sequence"/>
</dbReference>
<evidence type="ECO:0000256" key="5">
    <source>
        <dbReference type="ARBA" id="ARBA00023306"/>
    </source>
</evidence>
<dbReference type="EMBL" id="JABBWE010000001">
    <property type="protein sequence ID" value="KAG1809807.1"/>
    <property type="molecule type" value="Genomic_DNA"/>
</dbReference>
<reference evidence="7" key="1">
    <citation type="journal article" date="2020" name="New Phytol.">
        <title>Comparative genomics reveals dynamic genome evolution in host specialist ectomycorrhizal fungi.</title>
        <authorList>
            <person name="Lofgren L.A."/>
            <person name="Nguyen N.H."/>
            <person name="Vilgalys R."/>
            <person name="Ruytinx J."/>
            <person name="Liao H.L."/>
            <person name="Branco S."/>
            <person name="Kuo A."/>
            <person name="LaButti K."/>
            <person name="Lipzen A."/>
            <person name="Andreopoulos W."/>
            <person name="Pangilinan J."/>
            <person name="Riley R."/>
            <person name="Hundley H."/>
            <person name="Na H."/>
            <person name="Barry K."/>
            <person name="Grigoriev I.V."/>
            <person name="Stajich J.E."/>
            <person name="Kennedy P.G."/>
        </authorList>
    </citation>
    <scope>NUCLEOTIDE SEQUENCE</scope>
    <source>
        <strain evidence="7">S12</strain>
    </source>
</reference>
<dbReference type="GO" id="GO:0061630">
    <property type="term" value="F:ubiquitin protein ligase activity"/>
    <property type="evidence" value="ECO:0007669"/>
    <property type="project" value="InterPro"/>
</dbReference>
<name>A0A9P7E388_9AGAM</name>
<proteinExistence type="predicted"/>
<dbReference type="GO" id="GO:0031145">
    <property type="term" value="P:anaphase-promoting complex-dependent catabolic process"/>
    <property type="evidence" value="ECO:0007669"/>
    <property type="project" value="InterPro"/>
</dbReference>
<dbReference type="Gene3D" id="3.30.40.10">
    <property type="entry name" value="Zinc/RING finger domain, C3HC4 (zinc finger)"/>
    <property type="match status" value="1"/>
</dbReference>
<dbReference type="RefSeq" id="XP_041167472.1">
    <property type="nucleotide sequence ID" value="XM_041296892.1"/>
</dbReference>
<dbReference type="InterPro" id="IPR013083">
    <property type="entry name" value="Znf_RING/FYVE/PHD"/>
</dbReference>
<keyword evidence="4" id="KW-0862">Zinc</keyword>
<keyword evidence="1" id="KW-0479">Metal-binding</keyword>
<keyword evidence="3" id="KW-0833">Ubl conjugation pathway</keyword>
<comment type="caution">
    <text evidence="7">The sequence shown here is derived from an EMBL/GenBank/DDBJ whole genome shotgun (WGS) entry which is preliminary data.</text>
</comment>
<accession>A0A9P7E388</accession>
<dbReference type="AlphaFoldDB" id="A0A9P7E388"/>
<evidence type="ECO:0000256" key="1">
    <source>
        <dbReference type="ARBA" id="ARBA00022723"/>
    </source>
</evidence>
<protein>
    <submittedName>
        <fullName evidence="7">RING/U-box</fullName>
    </submittedName>
</protein>
<feature type="domain" description="Anaphase-promoting complex subunit 11 RING-H2 finger" evidence="6">
    <location>
        <begin position="30"/>
        <end position="85"/>
    </location>
</feature>
<organism evidence="7 8">
    <name type="scientific">Suillus plorans</name>
    <dbReference type="NCBI Taxonomy" id="116603"/>
    <lineage>
        <taxon>Eukaryota</taxon>
        <taxon>Fungi</taxon>
        <taxon>Dikarya</taxon>
        <taxon>Basidiomycota</taxon>
        <taxon>Agaricomycotina</taxon>
        <taxon>Agaricomycetes</taxon>
        <taxon>Agaricomycetidae</taxon>
        <taxon>Boletales</taxon>
        <taxon>Suillineae</taxon>
        <taxon>Suillaceae</taxon>
        <taxon>Suillus</taxon>
    </lineage>
</organism>
<dbReference type="OrthoDB" id="1681166at2759"/>
<dbReference type="InterPro" id="IPR024991">
    <property type="entry name" value="RING-H2_APC11"/>
</dbReference>
<dbReference type="GO" id="GO:0008270">
    <property type="term" value="F:zinc ion binding"/>
    <property type="evidence" value="ECO:0007669"/>
    <property type="project" value="UniProtKB-KW"/>
</dbReference>
<sequence length="103" mass="12021">MKVRIKHWNAIAQWRWNTGNTNHNQDNEGDVCGICRVPYEGCCLSCKMTSGAKFECSHVFRMHRFLKWLGTTASKQQCPVDRRAWGACLSYVYIARRNCSRYL</sequence>
<evidence type="ECO:0000313" key="8">
    <source>
        <dbReference type="Proteomes" id="UP000719766"/>
    </source>
</evidence>
<evidence type="ECO:0000256" key="3">
    <source>
        <dbReference type="ARBA" id="ARBA00022786"/>
    </source>
</evidence>
<evidence type="ECO:0000256" key="2">
    <source>
        <dbReference type="ARBA" id="ARBA00022771"/>
    </source>
</evidence>
<evidence type="ECO:0000256" key="4">
    <source>
        <dbReference type="ARBA" id="ARBA00022833"/>
    </source>
</evidence>
<dbReference type="InterPro" id="IPR051031">
    <property type="entry name" value="RING-box_E3_Ubiquitin_Ligase"/>
</dbReference>
<dbReference type="GO" id="GO:0005680">
    <property type="term" value="C:anaphase-promoting complex"/>
    <property type="evidence" value="ECO:0007669"/>
    <property type="project" value="InterPro"/>
</dbReference>